<name>G2PH80_STRV4</name>
<dbReference type="EC" id="2.1.1.77" evidence="3"/>
<evidence type="ECO:0000256" key="11">
    <source>
        <dbReference type="ARBA" id="ARBA00031350"/>
    </source>
</evidence>
<dbReference type="GO" id="GO:0032259">
    <property type="term" value="P:methylation"/>
    <property type="evidence" value="ECO:0007669"/>
    <property type="project" value="UniProtKB-KW"/>
</dbReference>
<dbReference type="AlphaFoldDB" id="G2PH80"/>
<dbReference type="GO" id="GO:0005737">
    <property type="term" value="C:cytoplasm"/>
    <property type="evidence" value="ECO:0007669"/>
    <property type="project" value="UniProtKB-SubCell"/>
</dbReference>
<geneLocation type="plasmid" evidence="13 14">
    <name>pSTRVI01</name>
</geneLocation>
<accession>G2PH80</accession>
<evidence type="ECO:0000256" key="2">
    <source>
        <dbReference type="ARBA" id="ARBA00005369"/>
    </source>
</evidence>
<evidence type="ECO:0000256" key="5">
    <source>
        <dbReference type="ARBA" id="ARBA00022490"/>
    </source>
</evidence>
<keyword evidence="8" id="KW-0949">S-adenosyl-L-methionine</keyword>
<evidence type="ECO:0000313" key="14">
    <source>
        <dbReference type="Proteomes" id="UP000008703"/>
    </source>
</evidence>
<gene>
    <name evidence="13" type="ORF">Strvi_9475</name>
</gene>
<evidence type="ECO:0000256" key="4">
    <source>
        <dbReference type="ARBA" id="ARBA00013346"/>
    </source>
</evidence>
<keyword evidence="13" id="KW-0614">Plasmid</keyword>
<dbReference type="InterPro" id="IPR029063">
    <property type="entry name" value="SAM-dependent_MTases_sf"/>
</dbReference>
<keyword evidence="5" id="KW-0963">Cytoplasm</keyword>
<proteinExistence type="inferred from homology"/>
<comment type="similarity">
    <text evidence="2">Belongs to the methyltransferase superfamily. L-isoaspartyl/D-aspartyl protein methyltransferase family.</text>
</comment>
<evidence type="ECO:0000256" key="8">
    <source>
        <dbReference type="ARBA" id="ARBA00022691"/>
    </source>
</evidence>
<dbReference type="PANTHER" id="PTHR11579:SF0">
    <property type="entry name" value="PROTEIN-L-ISOASPARTATE(D-ASPARTATE) O-METHYLTRANSFERASE"/>
    <property type="match status" value="1"/>
</dbReference>
<evidence type="ECO:0000256" key="10">
    <source>
        <dbReference type="ARBA" id="ARBA00031323"/>
    </source>
</evidence>
<evidence type="ECO:0000256" key="12">
    <source>
        <dbReference type="SAM" id="MobiDB-lite"/>
    </source>
</evidence>
<evidence type="ECO:0000256" key="1">
    <source>
        <dbReference type="ARBA" id="ARBA00004496"/>
    </source>
</evidence>
<dbReference type="InterPro" id="IPR000682">
    <property type="entry name" value="PCMT"/>
</dbReference>
<comment type="subcellular location">
    <subcellularLocation>
        <location evidence="1">Cytoplasm</location>
    </subcellularLocation>
</comment>
<keyword evidence="7" id="KW-0808">Transferase</keyword>
<evidence type="ECO:0000256" key="9">
    <source>
        <dbReference type="ARBA" id="ARBA00030757"/>
    </source>
</evidence>
<reference evidence="13" key="1">
    <citation type="submission" date="2011-08" db="EMBL/GenBank/DDBJ databases">
        <title>Complete sequence of plasmid 1 of Streptomyces violaceusniger Tu 4113.</title>
        <authorList>
            <consortium name="US DOE Joint Genome Institute"/>
            <person name="Lucas S."/>
            <person name="Han J."/>
            <person name="Lapidus A."/>
            <person name="Cheng J.-F."/>
            <person name="Goodwin L."/>
            <person name="Pitluck S."/>
            <person name="Peters L."/>
            <person name="Ivanova N."/>
            <person name="Daligault H."/>
            <person name="Detter J.C."/>
            <person name="Han C."/>
            <person name="Tapia R."/>
            <person name="Land M."/>
            <person name="Hauser L."/>
            <person name="Kyrpides N."/>
            <person name="Ivanova N."/>
            <person name="Pagani I."/>
            <person name="Hagen A."/>
            <person name="Katz L."/>
            <person name="Fiedler H.-P."/>
            <person name="Keasling J."/>
            <person name="Fortman J."/>
            <person name="Woyke T."/>
        </authorList>
    </citation>
    <scope>NUCLEOTIDE SEQUENCE [LARGE SCALE GENOMIC DNA]</scope>
    <source>
        <strain evidence="13">Tu 4113</strain>
        <plasmid evidence="13">pSTRVI01</plasmid>
    </source>
</reference>
<dbReference type="RefSeq" id="WP_014043661.1">
    <property type="nucleotide sequence ID" value="NC_015951.1"/>
</dbReference>
<dbReference type="SUPFAM" id="SSF53335">
    <property type="entry name" value="S-adenosyl-L-methionine-dependent methyltransferases"/>
    <property type="match status" value="1"/>
</dbReference>
<dbReference type="HOGENOM" id="CLU_811143_0_0_11"/>
<dbReference type="CDD" id="cd02440">
    <property type="entry name" value="AdoMet_MTases"/>
    <property type="match status" value="1"/>
</dbReference>
<keyword evidence="14" id="KW-1185">Reference proteome</keyword>
<dbReference type="PROSITE" id="PS01279">
    <property type="entry name" value="PCMT"/>
    <property type="match status" value="1"/>
</dbReference>
<evidence type="ECO:0000313" key="13">
    <source>
        <dbReference type="EMBL" id="AEM88726.1"/>
    </source>
</evidence>
<sequence>MTLTTTASDAVARAAAAVPEQHYTHHPRRGATIHRSNPSVIHRELRALDVHEGMRVLEIGTGSGYSGALLSQLVGDEGRVVSLDINAFLAKWANRIHDERGLTNIGCRPADGQLGWPEDAPYDRIIAWATPPLLPATWMDQLAADGSVVAPLPLAQLPHVTAVARIRIQAQDRQPAVTEVVHGGYTEMVAQSKSDEDVPGRWVDWLDYHPETRWISTAWRHKDTYRSYGAHDALQALTSQHRHTEPYTAIPPGPEWYFLVSCFAATGDPHLTMAGIDGGFAIGHSEPGGHAAVLHKEHGLIIADAPDSPSLTVLRSWLEQWQREGTTQLTPRLVTGEQTSANTGWHLRLTRAS</sequence>
<dbReference type="Proteomes" id="UP000008703">
    <property type="component" value="Plasmid pSTRVI01"/>
</dbReference>
<feature type="region of interest" description="Disordered" evidence="12">
    <location>
        <begin position="14"/>
        <end position="33"/>
    </location>
</feature>
<evidence type="ECO:0000256" key="7">
    <source>
        <dbReference type="ARBA" id="ARBA00022679"/>
    </source>
</evidence>
<dbReference type="GO" id="GO:0004719">
    <property type="term" value="F:protein-L-isoaspartate (D-aspartate) O-methyltransferase activity"/>
    <property type="evidence" value="ECO:0007669"/>
    <property type="project" value="UniProtKB-EC"/>
</dbReference>
<dbReference type="KEGG" id="svl:Strvi_9475"/>
<evidence type="ECO:0000256" key="3">
    <source>
        <dbReference type="ARBA" id="ARBA00011890"/>
    </source>
</evidence>
<dbReference type="EMBL" id="CP002995">
    <property type="protein sequence ID" value="AEM88726.1"/>
    <property type="molecule type" value="Genomic_DNA"/>
</dbReference>
<keyword evidence="6" id="KW-0489">Methyltransferase</keyword>
<evidence type="ECO:0000256" key="6">
    <source>
        <dbReference type="ARBA" id="ARBA00022603"/>
    </source>
</evidence>
<organism evidence="13 14">
    <name type="scientific">Streptomyces violaceusniger (strain Tu 4113)</name>
    <dbReference type="NCBI Taxonomy" id="653045"/>
    <lineage>
        <taxon>Bacteria</taxon>
        <taxon>Bacillati</taxon>
        <taxon>Actinomycetota</taxon>
        <taxon>Actinomycetes</taxon>
        <taxon>Kitasatosporales</taxon>
        <taxon>Streptomycetaceae</taxon>
        <taxon>Streptomyces</taxon>
        <taxon>Streptomyces violaceusniger group</taxon>
    </lineage>
</organism>
<dbReference type="Pfam" id="PF01135">
    <property type="entry name" value="PCMT"/>
    <property type="match status" value="1"/>
</dbReference>
<dbReference type="PANTHER" id="PTHR11579">
    <property type="entry name" value="PROTEIN-L-ISOASPARTATE O-METHYLTRANSFERASE"/>
    <property type="match status" value="1"/>
</dbReference>
<dbReference type="Gene3D" id="3.40.50.150">
    <property type="entry name" value="Vaccinia Virus protein VP39"/>
    <property type="match status" value="1"/>
</dbReference>
<protein>
    <recommendedName>
        <fullName evidence="4">Protein-L-isoaspartate O-methyltransferase</fullName>
        <ecNumber evidence="3">2.1.1.77</ecNumber>
    </recommendedName>
    <alternativeName>
        <fullName evidence="11">L-isoaspartyl protein carboxyl methyltransferase</fullName>
    </alternativeName>
    <alternativeName>
        <fullName evidence="9">Protein L-isoaspartyl methyltransferase</fullName>
    </alternativeName>
    <alternativeName>
        <fullName evidence="10">Protein-beta-aspartate methyltransferase</fullName>
    </alternativeName>
</protein>